<dbReference type="EMBL" id="OFSM01000043">
    <property type="protein sequence ID" value="SOY32257.1"/>
    <property type="molecule type" value="Genomic_DNA"/>
</dbReference>
<dbReference type="RefSeq" id="WP_172455287.1">
    <property type="nucleotide sequence ID" value="NZ_JANJZD010000049.1"/>
</dbReference>
<organism evidence="1 2">
    <name type="scientific">Acetatifactor muris</name>
    <dbReference type="NCBI Taxonomy" id="879566"/>
    <lineage>
        <taxon>Bacteria</taxon>
        <taxon>Bacillati</taxon>
        <taxon>Bacillota</taxon>
        <taxon>Clostridia</taxon>
        <taxon>Lachnospirales</taxon>
        <taxon>Lachnospiraceae</taxon>
        <taxon>Acetatifactor</taxon>
    </lineage>
</organism>
<protein>
    <submittedName>
        <fullName evidence="1">Uncharacterized protein</fullName>
    </submittedName>
</protein>
<dbReference type="AlphaFoldDB" id="A0A2K4ZP43"/>
<gene>
    <name evidence="1" type="ORF">AMURIS_05015</name>
</gene>
<reference evidence="1 2" key="1">
    <citation type="submission" date="2018-01" db="EMBL/GenBank/DDBJ databases">
        <authorList>
            <person name="Gaut B.S."/>
            <person name="Morton B.R."/>
            <person name="Clegg M.T."/>
            <person name="Duvall M.R."/>
        </authorList>
    </citation>
    <scope>NUCLEOTIDE SEQUENCE [LARGE SCALE GENOMIC DNA]</scope>
    <source>
        <strain evidence="1">GP69</strain>
    </source>
</reference>
<keyword evidence="2" id="KW-1185">Reference proteome</keyword>
<evidence type="ECO:0000313" key="2">
    <source>
        <dbReference type="Proteomes" id="UP000236311"/>
    </source>
</evidence>
<proteinExistence type="predicted"/>
<sequence length="56" mass="6303">MFKVTKKPKTPNMIWDSEKNCLLCKFVKGIFETDDAGVADKLESMGHTVTEIPNES</sequence>
<evidence type="ECO:0000313" key="1">
    <source>
        <dbReference type="EMBL" id="SOY32257.1"/>
    </source>
</evidence>
<accession>A0A2K4ZP43</accession>
<dbReference type="Proteomes" id="UP000236311">
    <property type="component" value="Unassembled WGS sequence"/>
</dbReference>
<name>A0A2K4ZP43_9FIRM</name>